<dbReference type="Gene3D" id="3.40.50.200">
    <property type="entry name" value="Peptidase S8/S53 domain"/>
    <property type="match status" value="1"/>
</dbReference>
<evidence type="ECO:0000256" key="1">
    <source>
        <dbReference type="ARBA" id="ARBA00022670"/>
    </source>
</evidence>
<name>A0AA35RBY7_GEOBA</name>
<evidence type="ECO:0000313" key="7">
    <source>
        <dbReference type="EMBL" id="CAI8008639.1"/>
    </source>
</evidence>
<dbReference type="InterPro" id="IPR032815">
    <property type="entry name" value="S8_pro-domain"/>
</dbReference>
<evidence type="ECO:0000259" key="6">
    <source>
        <dbReference type="Pfam" id="PF16470"/>
    </source>
</evidence>
<dbReference type="PROSITE" id="PS00136">
    <property type="entry name" value="SUBTILASE_ASP"/>
    <property type="match status" value="1"/>
</dbReference>
<dbReference type="EMBL" id="CASHTH010000879">
    <property type="protein sequence ID" value="CAI8008639.1"/>
    <property type="molecule type" value="Genomic_DNA"/>
</dbReference>
<dbReference type="InterPro" id="IPR036852">
    <property type="entry name" value="Peptidase_S8/S53_dom_sf"/>
</dbReference>
<accession>A0AA35RBY7</accession>
<keyword evidence="5" id="KW-0732">Signal</keyword>
<sequence>MAKFALIFLLAIPMVTVGEAKETKSSFQDSETYTASWAVEIRAGGKITADDIAVKHCFRNMGKMEIGSGREIYHFKLCDSEKRSMKTDSPDMTKKEHLLREPEVGFAEQQVIRPRAKKSYVAPTDPLFSTQWNVLNSAQFGEQFRGNDLNVEPAWIQGYSGCNVTVAVVDDGLDFTHADLFDNFAPQVAYDFIQNDQDPSSNFPISWH</sequence>
<dbReference type="GO" id="GO:0000139">
    <property type="term" value="C:Golgi membrane"/>
    <property type="evidence" value="ECO:0007669"/>
    <property type="project" value="TreeGrafter"/>
</dbReference>
<comment type="caution">
    <text evidence="7">The sequence shown here is derived from an EMBL/GenBank/DDBJ whole genome shotgun (WGS) entry which is preliminary data.</text>
</comment>
<comment type="similarity">
    <text evidence="4">Belongs to the peptidase S8 family.</text>
</comment>
<dbReference type="GO" id="GO:0005802">
    <property type="term" value="C:trans-Golgi network"/>
    <property type="evidence" value="ECO:0007669"/>
    <property type="project" value="TreeGrafter"/>
</dbReference>
<comment type="caution">
    <text evidence="4">Lacks conserved residue(s) required for the propagation of feature annotation.</text>
</comment>
<gene>
    <name evidence="7" type="ORF">GBAR_LOCUS5905</name>
</gene>
<feature type="domain" description="Peptidase S8 pro-domain" evidence="6">
    <location>
        <begin position="36"/>
        <end position="117"/>
    </location>
</feature>
<dbReference type="Pfam" id="PF16470">
    <property type="entry name" value="S8_pro-domain"/>
    <property type="match status" value="1"/>
</dbReference>
<dbReference type="SUPFAM" id="SSF54897">
    <property type="entry name" value="Protease propeptides/inhibitors"/>
    <property type="match status" value="1"/>
</dbReference>
<keyword evidence="2" id="KW-0378">Hydrolase</keyword>
<organism evidence="7 8">
    <name type="scientific">Geodia barretti</name>
    <name type="common">Barrett's horny sponge</name>
    <dbReference type="NCBI Taxonomy" id="519541"/>
    <lineage>
        <taxon>Eukaryota</taxon>
        <taxon>Metazoa</taxon>
        <taxon>Porifera</taxon>
        <taxon>Demospongiae</taxon>
        <taxon>Heteroscleromorpha</taxon>
        <taxon>Tetractinellida</taxon>
        <taxon>Astrophorina</taxon>
        <taxon>Geodiidae</taxon>
        <taxon>Geodia</taxon>
    </lineage>
</organism>
<protein>
    <submittedName>
        <fullName evidence="7">Furin</fullName>
    </submittedName>
</protein>
<reference evidence="7" key="1">
    <citation type="submission" date="2023-03" db="EMBL/GenBank/DDBJ databases">
        <authorList>
            <person name="Steffen K."/>
            <person name="Cardenas P."/>
        </authorList>
    </citation>
    <scope>NUCLEOTIDE SEQUENCE</scope>
</reference>
<evidence type="ECO:0000256" key="4">
    <source>
        <dbReference type="PROSITE-ProRule" id="PRU01240"/>
    </source>
</evidence>
<feature type="signal peptide" evidence="5">
    <location>
        <begin position="1"/>
        <end position="20"/>
    </location>
</feature>
<dbReference type="PROSITE" id="PS51892">
    <property type="entry name" value="SUBTILASE"/>
    <property type="match status" value="1"/>
</dbReference>
<proteinExistence type="inferred from homology"/>
<keyword evidence="1" id="KW-0645">Protease</keyword>
<dbReference type="GO" id="GO:0004252">
    <property type="term" value="F:serine-type endopeptidase activity"/>
    <property type="evidence" value="ECO:0007669"/>
    <property type="project" value="InterPro"/>
</dbReference>
<dbReference type="AlphaFoldDB" id="A0AA35RBY7"/>
<dbReference type="InterPro" id="IPR038466">
    <property type="entry name" value="S8_pro-domain_sf"/>
</dbReference>
<dbReference type="Gene3D" id="3.30.70.850">
    <property type="entry name" value="Peptidase S8, pro-domain"/>
    <property type="match status" value="1"/>
</dbReference>
<keyword evidence="3" id="KW-0720">Serine protease</keyword>
<dbReference type="Proteomes" id="UP001174909">
    <property type="component" value="Unassembled WGS sequence"/>
</dbReference>
<feature type="chain" id="PRO_5041339603" evidence="5">
    <location>
        <begin position="21"/>
        <end position="208"/>
    </location>
</feature>
<dbReference type="PANTHER" id="PTHR42884:SF14">
    <property type="entry name" value="NEUROENDOCRINE CONVERTASE 1"/>
    <property type="match status" value="1"/>
</dbReference>
<keyword evidence="8" id="KW-1185">Reference proteome</keyword>
<dbReference type="InterPro" id="IPR023827">
    <property type="entry name" value="Peptidase_S8_Asp-AS"/>
</dbReference>
<dbReference type="SUPFAM" id="SSF52743">
    <property type="entry name" value="Subtilisin-like"/>
    <property type="match status" value="1"/>
</dbReference>
<evidence type="ECO:0000313" key="8">
    <source>
        <dbReference type="Proteomes" id="UP001174909"/>
    </source>
</evidence>
<evidence type="ECO:0000256" key="2">
    <source>
        <dbReference type="ARBA" id="ARBA00022801"/>
    </source>
</evidence>
<evidence type="ECO:0000256" key="5">
    <source>
        <dbReference type="SAM" id="SignalP"/>
    </source>
</evidence>
<dbReference type="GO" id="GO:0016485">
    <property type="term" value="P:protein processing"/>
    <property type="evidence" value="ECO:0007669"/>
    <property type="project" value="TreeGrafter"/>
</dbReference>
<dbReference type="PANTHER" id="PTHR42884">
    <property type="entry name" value="PROPROTEIN CONVERTASE SUBTILISIN/KEXIN-RELATED"/>
    <property type="match status" value="1"/>
</dbReference>
<evidence type="ECO:0000256" key="3">
    <source>
        <dbReference type="ARBA" id="ARBA00022825"/>
    </source>
</evidence>